<dbReference type="Proteomes" id="UP000214610">
    <property type="component" value="Unassembled WGS sequence"/>
</dbReference>
<gene>
    <name evidence="2" type="ORF">ADH67_01230</name>
</gene>
<dbReference type="PANTHER" id="PTHR30373:SF8">
    <property type="entry name" value="BLL7265 PROTEIN"/>
    <property type="match status" value="1"/>
</dbReference>
<protein>
    <recommendedName>
        <fullName evidence="1">TPM domain-containing protein</fullName>
    </recommendedName>
</protein>
<dbReference type="Pfam" id="PF04536">
    <property type="entry name" value="TPM_phosphatase"/>
    <property type="match status" value="1"/>
</dbReference>
<sequence>MTILRTLKHWALSPIPVKYSFPEEALGEITQCIEKAETTTSAEFEVIIERSLPLDILKSNSVAHTRAEQLFAQYRVWDTEDNNGVLIYLNLSDHAIELVLDRAAARLFTQEQLDVIVHKMSEKFQQKLFAKGICEAITELAKVLSAHFPNKPVNDPLPNSPIIL</sequence>
<accession>A0A227KST1</accession>
<evidence type="ECO:0000313" key="2">
    <source>
        <dbReference type="EMBL" id="OXE50954.1"/>
    </source>
</evidence>
<comment type="caution">
    <text evidence="2">The sequence shown here is derived from an EMBL/GenBank/DDBJ whole genome shotgun (WGS) entry which is preliminary data.</text>
</comment>
<dbReference type="Gene3D" id="3.10.310.50">
    <property type="match status" value="1"/>
</dbReference>
<evidence type="ECO:0000313" key="3">
    <source>
        <dbReference type="Proteomes" id="UP000214610"/>
    </source>
</evidence>
<dbReference type="GeneID" id="78363146"/>
<name>A0A227KST1_9BURK</name>
<dbReference type="PANTHER" id="PTHR30373">
    <property type="entry name" value="UPF0603 PROTEIN YGCG"/>
    <property type="match status" value="1"/>
</dbReference>
<proteinExistence type="predicted"/>
<evidence type="ECO:0000259" key="1">
    <source>
        <dbReference type="Pfam" id="PF04536"/>
    </source>
</evidence>
<feature type="domain" description="TPM" evidence="1">
    <location>
        <begin position="25"/>
        <end position="142"/>
    </location>
</feature>
<keyword evidence="3" id="KW-1185">Reference proteome</keyword>
<reference evidence="3" key="1">
    <citation type="submission" date="2017-05" db="EMBL/GenBank/DDBJ databases">
        <title>Improved OligoMM genomes.</title>
        <authorList>
            <person name="Garzetti D."/>
        </authorList>
    </citation>
    <scope>NUCLEOTIDE SEQUENCE [LARGE SCALE GENOMIC DNA]</scope>
    <source>
        <strain evidence="3">YL45</strain>
    </source>
</reference>
<dbReference type="InterPro" id="IPR007621">
    <property type="entry name" value="TPM_dom"/>
</dbReference>
<dbReference type="RefSeq" id="WP_066590896.1">
    <property type="nucleotide sequence ID" value="NZ_CAJTBZ010000006.1"/>
</dbReference>
<dbReference type="EMBL" id="NHMP01000001">
    <property type="protein sequence ID" value="OXE50954.1"/>
    <property type="molecule type" value="Genomic_DNA"/>
</dbReference>
<organism evidence="2 3">
    <name type="scientific">Turicimonas muris</name>
    <dbReference type="NCBI Taxonomy" id="1796652"/>
    <lineage>
        <taxon>Bacteria</taxon>
        <taxon>Pseudomonadati</taxon>
        <taxon>Pseudomonadota</taxon>
        <taxon>Betaproteobacteria</taxon>
        <taxon>Burkholderiales</taxon>
        <taxon>Sutterellaceae</taxon>
        <taxon>Turicimonas</taxon>
    </lineage>
</organism>
<dbReference type="AlphaFoldDB" id="A0A227KST1"/>